<evidence type="ECO:0000313" key="2">
    <source>
        <dbReference type="EMBL" id="KAK0326215.1"/>
    </source>
</evidence>
<name>A0AAN6JDK8_9PEZI</name>
<comment type="caution">
    <text evidence="2">The sequence shown here is derived from an EMBL/GenBank/DDBJ whole genome shotgun (WGS) entry which is preliminary data.</text>
</comment>
<feature type="signal peptide" evidence="1">
    <location>
        <begin position="1"/>
        <end position="25"/>
    </location>
</feature>
<feature type="chain" id="PRO_5042994747" evidence="1">
    <location>
        <begin position="26"/>
        <end position="117"/>
    </location>
</feature>
<evidence type="ECO:0000313" key="3">
    <source>
        <dbReference type="Proteomes" id="UP001168146"/>
    </source>
</evidence>
<dbReference type="Proteomes" id="UP001168146">
    <property type="component" value="Unassembled WGS sequence"/>
</dbReference>
<sequence length="117" mass="12625">MVTVAVLLFAVLIALFNSLVTGVSAVEFLHRLYSNPLSQLVISPSDPTEGSKPTPLDDTWDIRYHLGGNSPWILKVSGTVDGGIEPPPGCVVDQVHMVGYWDALGRCRGTLSAILRH</sequence>
<dbReference type="EMBL" id="JASUXU010000005">
    <property type="protein sequence ID" value="KAK0326215.1"/>
    <property type="molecule type" value="Genomic_DNA"/>
</dbReference>
<reference evidence="2" key="1">
    <citation type="submission" date="2021-12" db="EMBL/GenBank/DDBJ databases">
        <title>Black yeast isolated from Biological Soil Crust.</title>
        <authorList>
            <person name="Kurbessoian T."/>
        </authorList>
    </citation>
    <scope>NUCLEOTIDE SEQUENCE</scope>
    <source>
        <strain evidence="2">CCFEE 5208</strain>
    </source>
</reference>
<organism evidence="2 3">
    <name type="scientific">Friedmanniomyces endolithicus</name>
    <dbReference type="NCBI Taxonomy" id="329885"/>
    <lineage>
        <taxon>Eukaryota</taxon>
        <taxon>Fungi</taxon>
        <taxon>Dikarya</taxon>
        <taxon>Ascomycota</taxon>
        <taxon>Pezizomycotina</taxon>
        <taxon>Dothideomycetes</taxon>
        <taxon>Dothideomycetidae</taxon>
        <taxon>Mycosphaerellales</taxon>
        <taxon>Teratosphaeriaceae</taxon>
        <taxon>Friedmanniomyces</taxon>
    </lineage>
</organism>
<evidence type="ECO:0000256" key="1">
    <source>
        <dbReference type="SAM" id="SignalP"/>
    </source>
</evidence>
<keyword evidence="1" id="KW-0732">Signal</keyword>
<gene>
    <name evidence="2" type="ORF">LTR82_002961</name>
</gene>
<dbReference type="AlphaFoldDB" id="A0AAN6JDK8"/>
<proteinExistence type="predicted"/>
<protein>
    <submittedName>
        <fullName evidence="2">Uncharacterized protein</fullName>
    </submittedName>
</protein>
<accession>A0AAN6JDK8</accession>